<keyword evidence="5 6" id="KW-0472">Membrane</keyword>
<evidence type="ECO:0000256" key="3">
    <source>
        <dbReference type="ARBA" id="ARBA00022692"/>
    </source>
</evidence>
<dbReference type="Pfam" id="PF09335">
    <property type="entry name" value="VTT_dom"/>
    <property type="match status" value="1"/>
</dbReference>
<gene>
    <name evidence="8" type="ORF">ACFQHW_09380</name>
</gene>
<dbReference type="RefSeq" id="WP_225422223.1">
    <property type="nucleotide sequence ID" value="NZ_JBHSSM010000021.1"/>
</dbReference>
<feature type="transmembrane region" description="Helical" evidence="6">
    <location>
        <begin position="9"/>
        <end position="29"/>
    </location>
</feature>
<keyword evidence="3 6" id="KW-0812">Transmembrane</keyword>
<dbReference type="InterPro" id="IPR015414">
    <property type="entry name" value="TMEM64"/>
</dbReference>
<evidence type="ECO:0000256" key="5">
    <source>
        <dbReference type="ARBA" id="ARBA00023136"/>
    </source>
</evidence>
<evidence type="ECO:0000256" key="2">
    <source>
        <dbReference type="ARBA" id="ARBA00022475"/>
    </source>
</evidence>
<feature type="domain" description="VTT" evidence="7">
    <location>
        <begin position="68"/>
        <end position="185"/>
    </location>
</feature>
<evidence type="ECO:0000259" key="7">
    <source>
        <dbReference type="Pfam" id="PF09335"/>
    </source>
</evidence>
<feature type="transmembrane region" description="Helical" evidence="6">
    <location>
        <begin position="88"/>
        <end position="108"/>
    </location>
</feature>
<dbReference type="PANTHER" id="PTHR12677:SF49">
    <property type="entry name" value="TVP38_TMEM64 FAMILY MEMBRANE PROTEIN"/>
    <property type="match status" value="1"/>
</dbReference>
<evidence type="ECO:0000256" key="4">
    <source>
        <dbReference type="ARBA" id="ARBA00022989"/>
    </source>
</evidence>
<feature type="transmembrane region" description="Helical" evidence="6">
    <location>
        <begin position="49"/>
        <end position="81"/>
    </location>
</feature>
<evidence type="ECO:0000256" key="6">
    <source>
        <dbReference type="RuleBase" id="RU366058"/>
    </source>
</evidence>
<dbReference type="InterPro" id="IPR032816">
    <property type="entry name" value="VTT_dom"/>
</dbReference>
<comment type="subcellular location">
    <subcellularLocation>
        <location evidence="1 6">Cell membrane</location>
        <topology evidence="1 6">Multi-pass membrane protein</topology>
    </subcellularLocation>
</comment>
<evidence type="ECO:0000313" key="8">
    <source>
        <dbReference type="EMBL" id="MFC6315772.1"/>
    </source>
</evidence>
<evidence type="ECO:0000256" key="1">
    <source>
        <dbReference type="ARBA" id="ARBA00004651"/>
    </source>
</evidence>
<comment type="caution">
    <text evidence="8">The sequence shown here is derived from an EMBL/GenBank/DDBJ whole genome shotgun (WGS) entry which is preliminary data.</text>
</comment>
<proteinExistence type="inferred from homology"/>
<name>A0ABW1USA7_9LACO</name>
<reference evidence="9" key="1">
    <citation type="journal article" date="2019" name="Int. J. Syst. Evol. Microbiol.">
        <title>The Global Catalogue of Microorganisms (GCM) 10K type strain sequencing project: providing services to taxonomists for standard genome sequencing and annotation.</title>
        <authorList>
            <consortium name="The Broad Institute Genomics Platform"/>
            <consortium name="The Broad Institute Genome Sequencing Center for Infectious Disease"/>
            <person name="Wu L."/>
            <person name="Ma J."/>
        </authorList>
    </citation>
    <scope>NUCLEOTIDE SEQUENCE [LARGE SCALE GENOMIC DNA]</scope>
    <source>
        <strain evidence="9">CCM 8897</strain>
    </source>
</reference>
<keyword evidence="2 6" id="KW-1003">Cell membrane</keyword>
<sequence>MTTQTSRRLINIVTALSMTGIVVLTVYWWQLGIFQNQTLLHEYLAQRQVAGPLLFILVQIIQVVIPIIPGGVSTAVGVLLFGPLAGFIYNYVGIAIGSFISFFLARHYGKDFILHLIPEKTYRKYIDKTKNQRYFDRFFALAIFLPMAPDDILVMLAGLTKMTWTKFALIIILLKPFTIAAYSYVLLYGSQWLLRLF</sequence>
<dbReference type="PANTHER" id="PTHR12677">
    <property type="entry name" value="GOLGI APPARATUS MEMBRANE PROTEIN TVP38-RELATED"/>
    <property type="match status" value="1"/>
</dbReference>
<feature type="transmembrane region" description="Helical" evidence="6">
    <location>
        <begin position="138"/>
        <end position="160"/>
    </location>
</feature>
<comment type="similarity">
    <text evidence="6">Belongs to the TVP38/TMEM64 family.</text>
</comment>
<organism evidence="8 9">
    <name type="scientific">Lapidilactobacillus achengensis</name>
    <dbReference type="NCBI Taxonomy" id="2486000"/>
    <lineage>
        <taxon>Bacteria</taxon>
        <taxon>Bacillati</taxon>
        <taxon>Bacillota</taxon>
        <taxon>Bacilli</taxon>
        <taxon>Lactobacillales</taxon>
        <taxon>Lactobacillaceae</taxon>
        <taxon>Lapidilactobacillus</taxon>
    </lineage>
</organism>
<dbReference type="Proteomes" id="UP001596310">
    <property type="component" value="Unassembled WGS sequence"/>
</dbReference>
<keyword evidence="9" id="KW-1185">Reference proteome</keyword>
<keyword evidence="4 6" id="KW-1133">Transmembrane helix</keyword>
<evidence type="ECO:0000313" key="9">
    <source>
        <dbReference type="Proteomes" id="UP001596310"/>
    </source>
</evidence>
<accession>A0ABW1USA7</accession>
<protein>
    <recommendedName>
        <fullName evidence="6">TVP38/TMEM64 family membrane protein</fullName>
    </recommendedName>
</protein>
<dbReference type="EMBL" id="JBHSSM010000021">
    <property type="protein sequence ID" value="MFC6315772.1"/>
    <property type="molecule type" value="Genomic_DNA"/>
</dbReference>
<feature type="transmembrane region" description="Helical" evidence="6">
    <location>
        <begin position="167"/>
        <end position="187"/>
    </location>
</feature>